<dbReference type="AlphaFoldDB" id="A0A4S4DJW2"/>
<dbReference type="Pfam" id="PF09335">
    <property type="entry name" value="VTT_dom"/>
    <property type="match status" value="1"/>
</dbReference>
<feature type="compositionally biased region" description="Basic and acidic residues" evidence="6">
    <location>
        <begin position="259"/>
        <end position="269"/>
    </location>
</feature>
<name>A0A4S4DJW2_CAMSN</name>
<evidence type="ECO:0000256" key="2">
    <source>
        <dbReference type="ARBA" id="ARBA00022475"/>
    </source>
</evidence>
<feature type="domain" description="VTT" evidence="8">
    <location>
        <begin position="80"/>
        <end position="192"/>
    </location>
</feature>
<protein>
    <recommendedName>
        <fullName evidence="8">VTT domain-containing protein</fullName>
    </recommendedName>
</protein>
<dbReference type="Proteomes" id="UP000306102">
    <property type="component" value="Unassembled WGS sequence"/>
</dbReference>
<dbReference type="STRING" id="542762.A0A4S4DJW2"/>
<keyword evidence="10" id="KW-1185">Reference proteome</keyword>
<evidence type="ECO:0000256" key="6">
    <source>
        <dbReference type="SAM" id="MobiDB-lite"/>
    </source>
</evidence>
<feature type="region of interest" description="Disordered" evidence="6">
    <location>
        <begin position="246"/>
        <end position="269"/>
    </location>
</feature>
<keyword evidence="5 7" id="KW-0472">Membrane</keyword>
<evidence type="ECO:0000256" key="3">
    <source>
        <dbReference type="ARBA" id="ARBA00022692"/>
    </source>
</evidence>
<proteinExistence type="predicted"/>
<feature type="transmembrane region" description="Helical" evidence="7">
    <location>
        <begin position="173"/>
        <end position="191"/>
    </location>
</feature>
<reference evidence="9 10" key="1">
    <citation type="journal article" date="2018" name="Proc. Natl. Acad. Sci. U.S.A.">
        <title>Draft genome sequence of Camellia sinensis var. sinensis provides insights into the evolution of the tea genome and tea quality.</title>
        <authorList>
            <person name="Wei C."/>
            <person name="Yang H."/>
            <person name="Wang S."/>
            <person name="Zhao J."/>
            <person name="Liu C."/>
            <person name="Gao L."/>
            <person name="Xia E."/>
            <person name="Lu Y."/>
            <person name="Tai Y."/>
            <person name="She G."/>
            <person name="Sun J."/>
            <person name="Cao H."/>
            <person name="Tong W."/>
            <person name="Gao Q."/>
            <person name="Li Y."/>
            <person name="Deng W."/>
            <person name="Jiang X."/>
            <person name="Wang W."/>
            <person name="Chen Q."/>
            <person name="Zhang S."/>
            <person name="Li H."/>
            <person name="Wu J."/>
            <person name="Wang P."/>
            <person name="Li P."/>
            <person name="Shi C."/>
            <person name="Zheng F."/>
            <person name="Jian J."/>
            <person name="Huang B."/>
            <person name="Shan D."/>
            <person name="Shi M."/>
            <person name="Fang C."/>
            <person name="Yue Y."/>
            <person name="Li F."/>
            <person name="Li D."/>
            <person name="Wei S."/>
            <person name="Han B."/>
            <person name="Jiang C."/>
            <person name="Yin Y."/>
            <person name="Xia T."/>
            <person name="Zhang Z."/>
            <person name="Bennetzen J.L."/>
            <person name="Zhao S."/>
            <person name="Wan X."/>
        </authorList>
    </citation>
    <scope>NUCLEOTIDE SEQUENCE [LARGE SCALE GENOMIC DNA]</scope>
    <source>
        <strain evidence="10">cv. Shuchazao</strain>
        <tissue evidence="9">Leaf</tissue>
    </source>
</reference>
<gene>
    <name evidence="9" type="ORF">TEA_016014</name>
</gene>
<dbReference type="InterPro" id="IPR015414">
    <property type="entry name" value="TMEM64"/>
</dbReference>
<evidence type="ECO:0000256" key="5">
    <source>
        <dbReference type="ARBA" id="ARBA00023136"/>
    </source>
</evidence>
<keyword evidence="4 7" id="KW-1133">Transmembrane helix</keyword>
<accession>A0A4S4DJW2</accession>
<feature type="region of interest" description="Disordered" evidence="6">
    <location>
        <begin position="20"/>
        <end position="42"/>
    </location>
</feature>
<comment type="subcellular location">
    <subcellularLocation>
        <location evidence="1">Cell membrane</location>
        <topology evidence="1">Multi-pass membrane protein</topology>
    </subcellularLocation>
</comment>
<organism evidence="9 10">
    <name type="scientific">Camellia sinensis var. sinensis</name>
    <name type="common">China tea</name>
    <dbReference type="NCBI Taxonomy" id="542762"/>
    <lineage>
        <taxon>Eukaryota</taxon>
        <taxon>Viridiplantae</taxon>
        <taxon>Streptophyta</taxon>
        <taxon>Embryophyta</taxon>
        <taxon>Tracheophyta</taxon>
        <taxon>Spermatophyta</taxon>
        <taxon>Magnoliopsida</taxon>
        <taxon>eudicotyledons</taxon>
        <taxon>Gunneridae</taxon>
        <taxon>Pentapetalae</taxon>
        <taxon>asterids</taxon>
        <taxon>Ericales</taxon>
        <taxon>Theaceae</taxon>
        <taxon>Camellia</taxon>
    </lineage>
</organism>
<dbReference type="InterPro" id="IPR032816">
    <property type="entry name" value="VTT_dom"/>
</dbReference>
<keyword evidence="3 7" id="KW-0812">Transmembrane</keyword>
<dbReference type="PANTHER" id="PTHR12677:SF24">
    <property type="entry name" value="OS07G0655900 PROTEIN"/>
    <property type="match status" value="1"/>
</dbReference>
<evidence type="ECO:0000313" key="10">
    <source>
        <dbReference type="Proteomes" id="UP000306102"/>
    </source>
</evidence>
<feature type="transmembrane region" description="Helical" evidence="7">
    <location>
        <begin position="130"/>
        <end position="152"/>
    </location>
</feature>
<comment type="caution">
    <text evidence="9">The sequence shown here is derived from an EMBL/GenBank/DDBJ whole genome shotgun (WGS) entry which is preliminary data.</text>
</comment>
<evidence type="ECO:0000313" key="9">
    <source>
        <dbReference type="EMBL" id="THG03135.1"/>
    </source>
</evidence>
<dbReference type="PANTHER" id="PTHR12677">
    <property type="entry name" value="GOLGI APPARATUS MEMBRANE PROTEIN TVP38-RELATED"/>
    <property type="match status" value="1"/>
</dbReference>
<dbReference type="GO" id="GO:0005886">
    <property type="term" value="C:plasma membrane"/>
    <property type="evidence" value="ECO:0007669"/>
    <property type="project" value="UniProtKB-SubCell"/>
</dbReference>
<evidence type="ECO:0000259" key="8">
    <source>
        <dbReference type="Pfam" id="PF09335"/>
    </source>
</evidence>
<evidence type="ECO:0000256" key="4">
    <source>
        <dbReference type="ARBA" id="ARBA00022989"/>
    </source>
</evidence>
<dbReference type="EMBL" id="SDRB02011036">
    <property type="protein sequence ID" value="THG03135.1"/>
    <property type="molecule type" value="Genomic_DNA"/>
</dbReference>
<keyword evidence="2" id="KW-1003">Cell membrane</keyword>
<feature type="transmembrane region" description="Helical" evidence="7">
    <location>
        <begin position="85"/>
        <end position="110"/>
    </location>
</feature>
<evidence type="ECO:0000256" key="7">
    <source>
        <dbReference type="SAM" id="Phobius"/>
    </source>
</evidence>
<sequence length="269" mass="29096">MSQAFVIAFFSLSSKRKSRTRGDENRIEEKQSAKSAHLEPQKKAQASLPQLRLLYVASPRLALSLGVRLGALFKTLVGTISLGGGYLLGLPVGFIADSIGATVGAAAAFLLGRTIGRSFVVSKLNDYPQFQAVAIATQKLGFMILFLLRLVPIIPFNMLNYALSVTPIPLGKYMLASWLGKMSVTLALVYIGTPLKDLSDVTHGWHDFSKAHWALIIAGLVVSGFKDALEKALAEKDDIDSIVASPEQPIVADPTADLHQPHNDRSRQS</sequence>
<evidence type="ECO:0000256" key="1">
    <source>
        <dbReference type="ARBA" id="ARBA00004651"/>
    </source>
</evidence>